<evidence type="ECO:0000313" key="8">
    <source>
        <dbReference type="Proteomes" id="UP000314982"/>
    </source>
</evidence>
<dbReference type="GO" id="GO:0030239">
    <property type="term" value="P:myofibril assembly"/>
    <property type="evidence" value="ECO:0007669"/>
    <property type="project" value="TreeGrafter"/>
</dbReference>
<dbReference type="GO" id="GO:0005523">
    <property type="term" value="F:tropomyosin binding"/>
    <property type="evidence" value="ECO:0007669"/>
    <property type="project" value="InterPro"/>
</dbReference>
<dbReference type="InterPro" id="IPR004934">
    <property type="entry name" value="TMOD"/>
</dbReference>
<reference evidence="8" key="1">
    <citation type="submission" date="2018-06" db="EMBL/GenBank/DDBJ databases">
        <title>Genome assembly of Danube salmon.</title>
        <authorList>
            <person name="Macqueen D.J."/>
            <person name="Gundappa M.K."/>
        </authorList>
    </citation>
    <scope>NUCLEOTIDE SEQUENCE [LARGE SCALE GENOMIC DNA]</scope>
</reference>
<dbReference type="PANTHER" id="PTHR10901">
    <property type="entry name" value="TROPOMODULIN"/>
    <property type="match status" value="1"/>
</dbReference>
<dbReference type="Gene3D" id="3.80.10.10">
    <property type="entry name" value="Ribonuclease Inhibitor"/>
    <property type="match status" value="1"/>
</dbReference>
<dbReference type="Ensembl" id="ENSHHUT00000075548.1">
    <property type="protein sequence ID" value="ENSHHUP00000073137.1"/>
    <property type="gene ID" value="ENSHHUG00000042945.1"/>
</dbReference>
<proteinExistence type="inferred from homology"/>
<reference evidence="7" key="2">
    <citation type="submission" date="2025-08" db="UniProtKB">
        <authorList>
            <consortium name="Ensembl"/>
        </authorList>
    </citation>
    <scope>IDENTIFICATION</scope>
</reference>
<dbReference type="STRING" id="62062.ENSHHUP00000073137"/>
<comment type="subcellular location">
    <subcellularLocation>
        <location evidence="1">Cytoplasm</location>
        <location evidence="1">Cytoskeleton</location>
    </subcellularLocation>
</comment>
<dbReference type="GO" id="GO:0006936">
    <property type="term" value="P:muscle contraction"/>
    <property type="evidence" value="ECO:0007669"/>
    <property type="project" value="TreeGrafter"/>
</dbReference>
<feature type="region of interest" description="Disordered" evidence="6">
    <location>
        <begin position="41"/>
        <end position="106"/>
    </location>
</feature>
<dbReference type="GO" id="GO:0005865">
    <property type="term" value="C:striated muscle thin filament"/>
    <property type="evidence" value="ECO:0007669"/>
    <property type="project" value="TreeGrafter"/>
</dbReference>
<organism evidence="7 8">
    <name type="scientific">Hucho hucho</name>
    <name type="common">huchen</name>
    <dbReference type="NCBI Taxonomy" id="62062"/>
    <lineage>
        <taxon>Eukaryota</taxon>
        <taxon>Metazoa</taxon>
        <taxon>Chordata</taxon>
        <taxon>Craniata</taxon>
        <taxon>Vertebrata</taxon>
        <taxon>Euteleostomi</taxon>
        <taxon>Actinopterygii</taxon>
        <taxon>Neopterygii</taxon>
        <taxon>Teleostei</taxon>
        <taxon>Protacanthopterygii</taxon>
        <taxon>Salmoniformes</taxon>
        <taxon>Salmonidae</taxon>
        <taxon>Salmoninae</taxon>
        <taxon>Hucho</taxon>
    </lineage>
</organism>
<dbReference type="AlphaFoldDB" id="A0A4W5QAP0"/>
<keyword evidence="3" id="KW-0963">Cytoplasm</keyword>
<dbReference type="GO" id="GO:0003779">
    <property type="term" value="F:actin binding"/>
    <property type="evidence" value="ECO:0007669"/>
    <property type="project" value="UniProtKB-KW"/>
</dbReference>
<dbReference type="GO" id="GO:0007015">
    <property type="term" value="P:actin filament organization"/>
    <property type="evidence" value="ECO:0007669"/>
    <property type="project" value="TreeGrafter"/>
</dbReference>
<dbReference type="Proteomes" id="UP000314982">
    <property type="component" value="Unassembled WGS sequence"/>
</dbReference>
<evidence type="ECO:0000256" key="2">
    <source>
        <dbReference type="ARBA" id="ARBA00009345"/>
    </source>
</evidence>
<dbReference type="PANTHER" id="PTHR10901:SF9">
    <property type="entry name" value="TROPOMODULIN-4"/>
    <property type="match status" value="1"/>
</dbReference>
<name>A0A4W5QAP0_9TELE</name>
<reference evidence="7" key="3">
    <citation type="submission" date="2025-09" db="UniProtKB">
        <authorList>
            <consortium name="Ensembl"/>
        </authorList>
    </citation>
    <scope>IDENTIFICATION</scope>
</reference>
<dbReference type="InterPro" id="IPR032675">
    <property type="entry name" value="LRR_dom_sf"/>
</dbReference>
<accession>A0A4W5QAP0</accession>
<dbReference type="SUPFAM" id="SSF52047">
    <property type="entry name" value="RNI-like"/>
    <property type="match status" value="1"/>
</dbReference>
<sequence length="330" mass="36719">MSKSDPRDIDEDAILKGMSPEEIEALECELLEMDPENAILPAGYRQRDQTKKSPTGAFDRDALLDHLEKTALEHEDRDDLVPFTGEKKGGQEPPKEGRNGNRDGEGVKDLSSHFFAAILGMYTLMSNKQYYDALGTTGTIANTEGINSVVKPDAFKIFPDEPPNPTNVEETLQQIQKNDNSLFDVNLNNIKDIPIPTLKEIFEAMKGNTHVESLSIAATRSNDPVAYAVAEMLQENTTLQSLNIESNFITCEGMNAIVKAMANNTTLTEIKIDNQRQKLGDSCEMEIATMLENNSSIIKIGYHFTQQGPRARAAIAITRNNDMIRQQRVR</sequence>
<evidence type="ECO:0000256" key="3">
    <source>
        <dbReference type="ARBA" id="ARBA00022490"/>
    </source>
</evidence>
<dbReference type="GeneTree" id="ENSGT00940000158734"/>
<dbReference type="FunFam" id="3.80.10.10:FF:000006">
    <property type="entry name" value="Tropomodulin 2"/>
    <property type="match status" value="1"/>
</dbReference>
<evidence type="ECO:0000256" key="6">
    <source>
        <dbReference type="SAM" id="MobiDB-lite"/>
    </source>
</evidence>
<evidence type="ECO:0000256" key="1">
    <source>
        <dbReference type="ARBA" id="ARBA00004245"/>
    </source>
</evidence>
<keyword evidence="5" id="KW-0206">Cytoskeleton</keyword>
<dbReference type="Pfam" id="PF03250">
    <property type="entry name" value="Tropomodulin"/>
    <property type="match status" value="1"/>
</dbReference>
<evidence type="ECO:0000256" key="4">
    <source>
        <dbReference type="ARBA" id="ARBA00023203"/>
    </source>
</evidence>
<evidence type="ECO:0000313" key="7">
    <source>
        <dbReference type="Ensembl" id="ENSHHUP00000073137.1"/>
    </source>
</evidence>
<keyword evidence="8" id="KW-1185">Reference proteome</keyword>
<feature type="compositionally biased region" description="Basic and acidic residues" evidence="6">
    <location>
        <begin position="58"/>
        <end position="106"/>
    </location>
</feature>
<dbReference type="GO" id="GO:0051694">
    <property type="term" value="P:pointed-end actin filament capping"/>
    <property type="evidence" value="ECO:0007669"/>
    <property type="project" value="InterPro"/>
</dbReference>
<evidence type="ECO:0000256" key="5">
    <source>
        <dbReference type="ARBA" id="ARBA00023212"/>
    </source>
</evidence>
<comment type="similarity">
    <text evidence="2">Belongs to the tropomodulin family.</text>
</comment>
<feature type="region of interest" description="Disordered" evidence="6">
    <location>
        <begin position="1"/>
        <end position="20"/>
    </location>
</feature>
<keyword evidence="4" id="KW-0009">Actin-binding</keyword>
<protein>
    <submittedName>
        <fullName evidence="7">Tropomodulin 4 (muscle)</fullName>
    </submittedName>
</protein>